<protein>
    <submittedName>
        <fullName evidence="2">Uncharacterized protein</fullName>
    </submittedName>
</protein>
<evidence type="ECO:0000313" key="2">
    <source>
        <dbReference type="EMBL" id="QHS85173.1"/>
    </source>
</evidence>
<accession>A0A6C0B136</accession>
<keyword evidence="1" id="KW-0812">Transmembrane</keyword>
<reference evidence="2" key="1">
    <citation type="journal article" date="2020" name="Nature">
        <title>Giant virus diversity and host interactions through global metagenomics.</title>
        <authorList>
            <person name="Schulz F."/>
            <person name="Roux S."/>
            <person name="Paez-Espino D."/>
            <person name="Jungbluth S."/>
            <person name="Walsh D.A."/>
            <person name="Denef V.J."/>
            <person name="McMahon K.D."/>
            <person name="Konstantinidis K.T."/>
            <person name="Eloe-Fadrosh E.A."/>
            <person name="Kyrpides N.C."/>
            <person name="Woyke T."/>
        </authorList>
    </citation>
    <scope>NUCLEOTIDE SEQUENCE</scope>
    <source>
        <strain evidence="2">GVMAG-M-3300009182-67</strain>
    </source>
</reference>
<evidence type="ECO:0000256" key="1">
    <source>
        <dbReference type="SAM" id="Phobius"/>
    </source>
</evidence>
<feature type="transmembrane region" description="Helical" evidence="1">
    <location>
        <begin position="275"/>
        <end position="296"/>
    </location>
</feature>
<keyword evidence="1" id="KW-1133">Transmembrane helix</keyword>
<keyword evidence="1" id="KW-0472">Membrane</keyword>
<dbReference type="EMBL" id="MN739041">
    <property type="protein sequence ID" value="QHS85173.1"/>
    <property type="molecule type" value="Genomic_DNA"/>
</dbReference>
<sequence length="299" mass="33574">MNSSSSSSGNISINNVTFINNETSDQINHYIDDICSDPNFLCNNKKLCGTSTSIYTSVDNVEQICTDMEKSKICEDDIKECVVTTDNEFGDSKQTITTSFVNIIVPIKGAFDDSGNQKFIRLPALSSSKNPNSEDICNICMCMNRFSTAPGSGGVINESSYTAPGQNICIYPDFIEHYYYPLSIENITTKLKDTPPIKVGKYTVLNSNIIYAHSEEQLLVPNLYDLLIKNGITHQITVSFITNVLYKNKADKAKELQLYIKSKNQKQTKLINKGLFYQNITFFYILFSIFVLLLLINLI</sequence>
<proteinExistence type="predicted"/>
<name>A0A6C0B136_9ZZZZ</name>
<dbReference type="AlphaFoldDB" id="A0A6C0B136"/>
<organism evidence="2">
    <name type="scientific">viral metagenome</name>
    <dbReference type="NCBI Taxonomy" id="1070528"/>
    <lineage>
        <taxon>unclassified sequences</taxon>
        <taxon>metagenomes</taxon>
        <taxon>organismal metagenomes</taxon>
    </lineage>
</organism>